<dbReference type="SUPFAM" id="SSF161111">
    <property type="entry name" value="Cation efflux protein transmembrane domain-like"/>
    <property type="match status" value="1"/>
</dbReference>
<proteinExistence type="predicted"/>
<dbReference type="GO" id="GO:0006829">
    <property type="term" value="P:zinc ion transport"/>
    <property type="evidence" value="ECO:0007669"/>
    <property type="project" value="InterPro"/>
</dbReference>
<dbReference type="EMBL" id="PVTE01000007">
    <property type="protein sequence ID" value="PRY40116.1"/>
    <property type="molecule type" value="Genomic_DNA"/>
</dbReference>
<dbReference type="PANTHER" id="PTHR13414">
    <property type="entry name" value="HUEL-CATION TRANSPORTER"/>
    <property type="match status" value="1"/>
</dbReference>
<comment type="subcellular location">
    <subcellularLocation>
        <location evidence="1">Membrane</location>
        <topology evidence="1">Multi-pass membrane protein</topology>
    </subcellularLocation>
</comment>
<evidence type="ECO:0000313" key="9">
    <source>
        <dbReference type="Proteomes" id="UP000238375"/>
    </source>
</evidence>
<evidence type="ECO:0000256" key="6">
    <source>
        <dbReference type="SAM" id="Phobius"/>
    </source>
</evidence>
<comment type="caution">
    <text evidence="8">The sequence shown here is derived from an EMBL/GenBank/DDBJ whole genome shotgun (WGS) entry which is preliminary data.</text>
</comment>
<dbReference type="InterPro" id="IPR058533">
    <property type="entry name" value="Cation_efflux_TM"/>
</dbReference>
<dbReference type="OrthoDB" id="9806522at2"/>
<reference evidence="8 9" key="1">
    <citation type="submission" date="2018-03" db="EMBL/GenBank/DDBJ databases">
        <title>Genomic Encyclopedia of Archaeal and Bacterial Type Strains, Phase II (KMG-II): from individual species to whole genera.</title>
        <authorList>
            <person name="Goeker M."/>
        </authorList>
    </citation>
    <scope>NUCLEOTIDE SEQUENCE [LARGE SCALE GENOMIC DNA]</scope>
    <source>
        <strain evidence="8 9">DSM 28354</strain>
    </source>
</reference>
<keyword evidence="5 6" id="KW-0472">Membrane</keyword>
<evidence type="ECO:0000259" key="7">
    <source>
        <dbReference type="Pfam" id="PF01545"/>
    </source>
</evidence>
<evidence type="ECO:0000256" key="4">
    <source>
        <dbReference type="ARBA" id="ARBA00022989"/>
    </source>
</evidence>
<evidence type="ECO:0000256" key="5">
    <source>
        <dbReference type="ARBA" id="ARBA00023136"/>
    </source>
</evidence>
<protein>
    <submittedName>
        <fullName evidence="8">Cation diffusion facilitator family transporter</fullName>
    </submittedName>
</protein>
<feature type="transmembrane region" description="Helical" evidence="6">
    <location>
        <begin position="191"/>
        <end position="208"/>
    </location>
</feature>
<sequence>MAASKLPIYSALAANLGIAATKFIAASVTGSSAMISEGIHSLVDTLNEILLLIGIKRSHKPADANRPFGYGKELYFWAFIVSILIFGIGGGVSFYEGITHLQHPKSIEDPYWNYVVLGIAFALDGTSFVTALREFNRQRGTTPFWSAVKGSKDPSTFVVLFEDASDLLGLIVAFLGVFLGHQLNNPLFDGIASIIIGLILTAVSLMLARESRSLLMGESMSQETLERIVTMIEADPAVSAVLESPSMYMAPEEVFLILVIDFNDRLTIDDINRTIPAIRQTIRQQFPLVKRIIIEPGVAGQPTV</sequence>
<evidence type="ECO:0000256" key="2">
    <source>
        <dbReference type="ARBA" id="ARBA00022448"/>
    </source>
</evidence>
<dbReference type="GO" id="GO:0008324">
    <property type="term" value="F:monoatomic cation transmembrane transporter activity"/>
    <property type="evidence" value="ECO:0007669"/>
    <property type="project" value="InterPro"/>
</dbReference>
<dbReference type="RefSeq" id="WP_106137739.1">
    <property type="nucleotide sequence ID" value="NZ_PVTE01000007.1"/>
</dbReference>
<feature type="domain" description="Cation efflux protein transmembrane" evidence="7">
    <location>
        <begin position="10"/>
        <end position="216"/>
    </location>
</feature>
<dbReference type="InterPro" id="IPR036837">
    <property type="entry name" value="Cation_efflux_CTD_sf"/>
</dbReference>
<feature type="transmembrane region" description="Helical" evidence="6">
    <location>
        <begin position="114"/>
        <end position="135"/>
    </location>
</feature>
<dbReference type="GO" id="GO:0016020">
    <property type="term" value="C:membrane"/>
    <property type="evidence" value="ECO:0007669"/>
    <property type="project" value="UniProtKB-SubCell"/>
</dbReference>
<keyword evidence="9" id="KW-1185">Reference proteome</keyword>
<dbReference type="InterPro" id="IPR040177">
    <property type="entry name" value="SLC30A9"/>
</dbReference>
<gene>
    <name evidence="8" type="ORF">CLV58_107210</name>
</gene>
<dbReference type="Gene3D" id="1.20.1510.10">
    <property type="entry name" value="Cation efflux protein transmembrane domain"/>
    <property type="match status" value="1"/>
</dbReference>
<dbReference type="InterPro" id="IPR002524">
    <property type="entry name" value="Cation_efflux"/>
</dbReference>
<dbReference type="InterPro" id="IPR027469">
    <property type="entry name" value="Cation_efflux_TMD_sf"/>
</dbReference>
<dbReference type="AlphaFoldDB" id="A0A2T0T381"/>
<dbReference type="NCBIfam" id="TIGR01297">
    <property type="entry name" value="CDF"/>
    <property type="match status" value="1"/>
</dbReference>
<name>A0A2T0T381_9BACT</name>
<evidence type="ECO:0000313" key="8">
    <source>
        <dbReference type="EMBL" id="PRY40116.1"/>
    </source>
</evidence>
<evidence type="ECO:0000256" key="1">
    <source>
        <dbReference type="ARBA" id="ARBA00004141"/>
    </source>
</evidence>
<keyword evidence="2" id="KW-0813">Transport</keyword>
<dbReference type="Proteomes" id="UP000238375">
    <property type="component" value="Unassembled WGS sequence"/>
</dbReference>
<dbReference type="Pfam" id="PF01545">
    <property type="entry name" value="Cation_efflux"/>
    <property type="match status" value="1"/>
</dbReference>
<dbReference type="SUPFAM" id="SSF160240">
    <property type="entry name" value="Cation efflux protein cytoplasmic domain-like"/>
    <property type="match status" value="1"/>
</dbReference>
<keyword evidence="3 6" id="KW-0812">Transmembrane</keyword>
<organism evidence="8 9">
    <name type="scientific">Spirosoma oryzae</name>
    <dbReference type="NCBI Taxonomy" id="1469603"/>
    <lineage>
        <taxon>Bacteria</taxon>
        <taxon>Pseudomonadati</taxon>
        <taxon>Bacteroidota</taxon>
        <taxon>Cytophagia</taxon>
        <taxon>Cytophagales</taxon>
        <taxon>Cytophagaceae</taxon>
        <taxon>Spirosoma</taxon>
    </lineage>
</organism>
<feature type="transmembrane region" description="Helical" evidence="6">
    <location>
        <begin position="74"/>
        <end position="94"/>
    </location>
</feature>
<feature type="transmembrane region" description="Helical" evidence="6">
    <location>
        <begin position="156"/>
        <end position="179"/>
    </location>
</feature>
<evidence type="ECO:0000256" key="3">
    <source>
        <dbReference type="ARBA" id="ARBA00022692"/>
    </source>
</evidence>
<accession>A0A2T0T381</accession>
<dbReference type="PANTHER" id="PTHR13414:SF9">
    <property type="entry name" value="PROTON-COUPLED ZINC ANTIPORTER SLC30A9, MITOCHONDRIAL"/>
    <property type="match status" value="1"/>
</dbReference>
<keyword evidence="4 6" id="KW-1133">Transmembrane helix</keyword>